<keyword evidence="3" id="KW-1003">Cell membrane</keyword>
<sequence>MSQKEFRKRLWTLVLPISFQQFMLSAVSAADAFMLGGVSQDALSAVSLASQVTFVINMVVAALTSGVCILAAQYWGKGDRRTVEKIFAYALKLSVSVSLLFTVAALAIPEVLMRFFTPDAGLIAQGASYLRAVAVSYLLSGISQIYLCIFKNTDRAAASMRISSVSVVLNIVLNAVLIFGLFGAPRLEILGAAIATVAARVVELLWCVLETARKDRVRYCMADLLHTQPWLRSDFWKYALPVLGNQIVWCLGFTMYSVIMGHLGSDAVAANSIANIVKNLVSCFYCGLAAGGGILIGNELGRGALDTAKHLGSRLCRIALLAGVISGAVTVALTPLVLWVVDLSVAARGYLIWMLVVCFFNMIGHSMNMMTICGIFCAGGDSKFGLKCDIVIMWCVCVPLGLLTAFVLHWPVIAVFALLNLDEIMKLPAVYRNYQKYKWVKDLTRKEDLT</sequence>
<evidence type="ECO:0000256" key="3">
    <source>
        <dbReference type="ARBA" id="ARBA00022475"/>
    </source>
</evidence>
<feature type="transmembrane region" description="Helical" evidence="7">
    <location>
        <begin position="189"/>
        <end position="209"/>
    </location>
</feature>
<evidence type="ECO:0000256" key="6">
    <source>
        <dbReference type="ARBA" id="ARBA00023136"/>
    </source>
</evidence>
<dbReference type="InterPro" id="IPR047135">
    <property type="entry name" value="YsiQ"/>
</dbReference>
<evidence type="ECO:0000256" key="2">
    <source>
        <dbReference type="ARBA" id="ARBA00022448"/>
    </source>
</evidence>
<dbReference type="PANTHER" id="PTHR42925">
    <property type="entry name" value="MULTIDRUG AND TOXIN EFFLUX PROTEIN MATE FAMILY"/>
    <property type="match status" value="1"/>
</dbReference>
<dbReference type="InterPro" id="IPR048279">
    <property type="entry name" value="MdtK-like"/>
</dbReference>
<feature type="transmembrane region" description="Helical" evidence="7">
    <location>
        <begin position="162"/>
        <end position="183"/>
    </location>
</feature>
<feature type="transmembrane region" description="Helical" evidence="7">
    <location>
        <begin position="279"/>
        <end position="297"/>
    </location>
</feature>
<evidence type="ECO:0000313" key="8">
    <source>
        <dbReference type="EMBL" id="MBC8533453.1"/>
    </source>
</evidence>
<comment type="subcellular location">
    <subcellularLocation>
        <location evidence="1">Cell membrane</location>
        <topology evidence="1">Multi-pass membrane protein</topology>
    </subcellularLocation>
</comment>
<keyword evidence="4 7" id="KW-0812">Transmembrane</keyword>
<comment type="caution">
    <text evidence="8">The sequence shown here is derived from an EMBL/GenBank/DDBJ whole genome shotgun (WGS) entry which is preliminary data.</text>
</comment>
<feature type="transmembrane region" description="Helical" evidence="7">
    <location>
        <begin position="390"/>
        <end position="419"/>
    </location>
</feature>
<feature type="transmembrane region" description="Helical" evidence="7">
    <location>
        <begin position="86"/>
        <end position="108"/>
    </location>
</feature>
<dbReference type="Pfam" id="PF01554">
    <property type="entry name" value="MatE"/>
    <property type="match status" value="2"/>
</dbReference>
<feature type="transmembrane region" description="Helical" evidence="7">
    <location>
        <begin position="238"/>
        <end position="259"/>
    </location>
</feature>
<evidence type="ECO:0000313" key="9">
    <source>
        <dbReference type="Proteomes" id="UP000651482"/>
    </source>
</evidence>
<keyword evidence="6 7" id="KW-0472">Membrane</keyword>
<gene>
    <name evidence="8" type="ORF">IAG03_05430</name>
</gene>
<dbReference type="Proteomes" id="UP000651482">
    <property type="component" value="Unassembled WGS sequence"/>
</dbReference>
<dbReference type="CDD" id="cd13134">
    <property type="entry name" value="MATE_like_8"/>
    <property type="match status" value="1"/>
</dbReference>
<keyword evidence="5 7" id="KW-1133">Transmembrane helix</keyword>
<feature type="transmembrane region" description="Helical" evidence="7">
    <location>
        <begin position="350"/>
        <end position="378"/>
    </location>
</feature>
<feature type="transmembrane region" description="Helical" evidence="7">
    <location>
        <begin position="128"/>
        <end position="150"/>
    </location>
</feature>
<proteinExistence type="predicted"/>
<feature type="transmembrane region" description="Helical" evidence="7">
    <location>
        <begin position="53"/>
        <end position="74"/>
    </location>
</feature>
<name>A0A926D824_9FIRM</name>
<reference evidence="8" key="1">
    <citation type="submission" date="2020-08" db="EMBL/GenBank/DDBJ databases">
        <title>Genome public.</title>
        <authorList>
            <person name="Liu C."/>
            <person name="Sun Q."/>
        </authorList>
    </citation>
    <scope>NUCLEOTIDE SEQUENCE</scope>
    <source>
        <strain evidence="8">NSJ-40</strain>
    </source>
</reference>
<keyword evidence="2" id="KW-0813">Transport</keyword>
<dbReference type="GO" id="GO:0042910">
    <property type="term" value="F:xenobiotic transmembrane transporter activity"/>
    <property type="evidence" value="ECO:0007669"/>
    <property type="project" value="InterPro"/>
</dbReference>
<dbReference type="AlphaFoldDB" id="A0A926D824"/>
<evidence type="ECO:0000256" key="1">
    <source>
        <dbReference type="ARBA" id="ARBA00004651"/>
    </source>
</evidence>
<keyword evidence="9" id="KW-1185">Reference proteome</keyword>
<dbReference type="PANTHER" id="PTHR42925:SF2">
    <property type="entry name" value="NA+ DRIVEN MULTIDRUG EFFLUX PUMP"/>
    <property type="match status" value="1"/>
</dbReference>
<protein>
    <submittedName>
        <fullName evidence="8">MATE family efflux transporter</fullName>
    </submittedName>
</protein>
<organism evidence="8 9">
    <name type="scientific">Yeguia hominis</name>
    <dbReference type="NCBI Taxonomy" id="2763662"/>
    <lineage>
        <taxon>Bacteria</taxon>
        <taxon>Bacillati</taxon>
        <taxon>Bacillota</taxon>
        <taxon>Clostridia</taxon>
        <taxon>Eubacteriales</taxon>
        <taxon>Yeguiaceae</taxon>
        <taxon>Yeguia</taxon>
    </lineage>
</organism>
<evidence type="ECO:0000256" key="7">
    <source>
        <dbReference type="SAM" id="Phobius"/>
    </source>
</evidence>
<dbReference type="InterPro" id="IPR002528">
    <property type="entry name" value="MATE_fam"/>
</dbReference>
<dbReference type="NCBIfam" id="TIGR00797">
    <property type="entry name" value="matE"/>
    <property type="match status" value="1"/>
</dbReference>
<evidence type="ECO:0000256" key="5">
    <source>
        <dbReference type="ARBA" id="ARBA00022989"/>
    </source>
</evidence>
<dbReference type="GO" id="GO:0015297">
    <property type="term" value="F:antiporter activity"/>
    <property type="evidence" value="ECO:0007669"/>
    <property type="project" value="InterPro"/>
</dbReference>
<dbReference type="PIRSF" id="PIRSF006603">
    <property type="entry name" value="DinF"/>
    <property type="match status" value="1"/>
</dbReference>
<accession>A0A926D824</accession>
<evidence type="ECO:0000256" key="4">
    <source>
        <dbReference type="ARBA" id="ARBA00022692"/>
    </source>
</evidence>
<dbReference type="EMBL" id="JACRSN010000006">
    <property type="protein sequence ID" value="MBC8533453.1"/>
    <property type="molecule type" value="Genomic_DNA"/>
</dbReference>
<feature type="transmembrane region" description="Helical" evidence="7">
    <location>
        <begin position="318"/>
        <end position="338"/>
    </location>
</feature>
<dbReference type="GO" id="GO:0005886">
    <property type="term" value="C:plasma membrane"/>
    <property type="evidence" value="ECO:0007669"/>
    <property type="project" value="UniProtKB-SubCell"/>
</dbReference>